<comment type="caution">
    <text evidence="1">The sequence shown here is derived from an EMBL/GenBank/DDBJ whole genome shotgun (WGS) entry which is preliminary data.</text>
</comment>
<organism evidence="1 2">
    <name type="scientific">Prauserella halophila</name>
    <dbReference type="NCBI Taxonomy" id="185641"/>
    <lineage>
        <taxon>Bacteria</taxon>
        <taxon>Bacillati</taxon>
        <taxon>Actinomycetota</taxon>
        <taxon>Actinomycetes</taxon>
        <taxon>Pseudonocardiales</taxon>
        <taxon>Pseudonocardiaceae</taxon>
        <taxon>Prauserella</taxon>
    </lineage>
</organism>
<sequence>MLSFAPGLTDAASDRRPEARGLLDHLATFVPADGGWAADFDSYSPAAALEWRGYTTVETCRVLRRNGRL</sequence>
<evidence type="ECO:0000313" key="2">
    <source>
        <dbReference type="Proteomes" id="UP001500653"/>
    </source>
</evidence>
<evidence type="ECO:0000313" key="1">
    <source>
        <dbReference type="EMBL" id="GAA1251013.1"/>
    </source>
</evidence>
<protein>
    <submittedName>
        <fullName evidence="1">Uncharacterized protein</fullName>
    </submittedName>
</protein>
<proteinExistence type="predicted"/>
<gene>
    <name evidence="1" type="ORF">GCM10009676_42240</name>
</gene>
<name>A0ABN1WLE7_9PSEU</name>
<accession>A0ABN1WLE7</accession>
<dbReference type="EMBL" id="BAAALN010000018">
    <property type="protein sequence ID" value="GAA1251013.1"/>
    <property type="molecule type" value="Genomic_DNA"/>
</dbReference>
<dbReference type="Proteomes" id="UP001500653">
    <property type="component" value="Unassembled WGS sequence"/>
</dbReference>
<reference evidence="1 2" key="1">
    <citation type="journal article" date="2019" name="Int. J. Syst. Evol. Microbiol.">
        <title>The Global Catalogue of Microorganisms (GCM) 10K type strain sequencing project: providing services to taxonomists for standard genome sequencing and annotation.</title>
        <authorList>
            <consortium name="The Broad Institute Genomics Platform"/>
            <consortium name="The Broad Institute Genome Sequencing Center for Infectious Disease"/>
            <person name="Wu L."/>
            <person name="Ma J."/>
        </authorList>
    </citation>
    <scope>NUCLEOTIDE SEQUENCE [LARGE SCALE GENOMIC DNA]</scope>
    <source>
        <strain evidence="1 2">JCM 13023</strain>
    </source>
</reference>
<keyword evidence="2" id="KW-1185">Reference proteome</keyword>